<gene>
    <name evidence="3" type="ORF">B0W47_08545</name>
    <name evidence="4" type="ORF">CDI09_13520</name>
</gene>
<accession>A0A9N7CLD3</accession>
<dbReference type="Proteomes" id="UP000247512">
    <property type="component" value="Unassembled WGS sequence"/>
</dbReference>
<dbReference type="PANTHER" id="PTHR12526:SF630">
    <property type="entry name" value="GLYCOSYLTRANSFERASE"/>
    <property type="match status" value="1"/>
</dbReference>
<dbReference type="Pfam" id="PF13439">
    <property type="entry name" value="Glyco_transf_4"/>
    <property type="match status" value="1"/>
</dbReference>
<dbReference type="InterPro" id="IPR028098">
    <property type="entry name" value="Glyco_trans_4-like_N"/>
</dbReference>
<evidence type="ECO:0000259" key="1">
    <source>
        <dbReference type="Pfam" id="PF00534"/>
    </source>
</evidence>
<keyword evidence="6" id="KW-1185">Reference proteome</keyword>
<reference evidence="5" key="1">
    <citation type="submission" date="2017-02" db="EMBL/GenBank/DDBJ databases">
        <title>zhang.</title>
        <authorList>
            <person name="Zhang H."/>
        </authorList>
    </citation>
    <scope>NUCLEOTIDE SEQUENCE [LARGE SCALE GENOMIC DNA]</scope>
    <source>
        <strain evidence="5">RZS01</strain>
    </source>
</reference>
<dbReference type="KEGG" id="kna:B0W47_08545"/>
<dbReference type="Gene3D" id="3.40.50.2000">
    <property type="entry name" value="Glycogen Phosphorylase B"/>
    <property type="match status" value="2"/>
</dbReference>
<feature type="domain" description="Glycosyl transferase family 1" evidence="1">
    <location>
        <begin position="178"/>
        <end position="332"/>
    </location>
</feature>
<reference evidence="3" key="2">
    <citation type="submission" date="2017-02" db="EMBL/GenBank/DDBJ databases">
        <authorList>
            <person name="Zhang H."/>
        </authorList>
    </citation>
    <scope>NUCLEOTIDE SEQUENCE</scope>
    <source>
        <strain evidence="3">RZS01</strain>
    </source>
</reference>
<evidence type="ECO:0000313" key="4">
    <source>
        <dbReference type="EMBL" id="PYD65430.1"/>
    </source>
</evidence>
<dbReference type="AlphaFoldDB" id="A0A9N7CLD3"/>
<dbReference type="GO" id="GO:0016757">
    <property type="term" value="F:glycosyltransferase activity"/>
    <property type="evidence" value="ECO:0007669"/>
    <property type="project" value="InterPro"/>
</dbReference>
<reference evidence="4 6" key="3">
    <citation type="submission" date="2017-06" db="EMBL/GenBank/DDBJ databases">
        <title>A draft genome sequence of Komagataeibacter nataicola LMG 1536.</title>
        <authorList>
            <person name="Skraban J."/>
            <person name="Cleenwerck I."/>
            <person name="Vandamme P."/>
            <person name="Trcek J."/>
        </authorList>
    </citation>
    <scope>NUCLEOTIDE SEQUENCE [LARGE SCALE GENOMIC DNA]</scope>
    <source>
        <strain evidence="4 6">LMG 1536</strain>
    </source>
</reference>
<dbReference type="OrthoDB" id="529131at2"/>
<sequence>MKIHYLVTSLENGGAEFAIPSIVQSLERHGCTVEVIACEPRDMKAAPKLDAAHIPYTVMFDRRHNFIDYTKAYLKIIKKSRPDIIWTSLSGATIVGQFAGVMANIPVVSWKHSAAVRIYTQIFRKLSKLWIADSAVVEEFLNKRMKIPRSNILSWPLYFCSDILPVRSYWDGTRPLHLGSMGRLKEQKNYSVLIDAIYKFLQKNPDFKRRLKVSISGTGPLQPMLQEKINRLSLQDNFTLMGYVEDTEAYLSSLDVYIQPSTFEGMCLAAHEAMAAGLPVIASPVGELAYSVINGQTGFLLSGNIEEGIVESLESIFQKPYLVKQYGQNAQKFVAEKFSLKKFDAASLRIVTKIKKEILKI</sequence>
<organism evidence="3 5">
    <name type="scientific">Komagataeibacter nataicola</name>
    <dbReference type="NCBI Taxonomy" id="265960"/>
    <lineage>
        <taxon>Bacteria</taxon>
        <taxon>Pseudomonadati</taxon>
        <taxon>Pseudomonadota</taxon>
        <taxon>Alphaproteobacteria</taxon>
        <taxon>Acetobacterales</taxon>
        <taxon>Acetobacteraceae</taxon>
        <taxon>Komagataeibacter</taxon>
    </lineage>
</organism>
<name>A0A9N7CLD3_9PROT</name>
<evidence type="ECO:0000313" key="5">
    <source>
        <dbReference type="Proteomes" id="UP000189683"/>
    </source>
</evidence>
<proteinExistence type="predicted"/>
<dbReference type="EMBL" id="CP019875">
    <property type="protein sequence ID" value="AQU87518.1"/>
    <property type="molecule type" value="Genomic_DNA"/>
</dbReference>
<evidence type="ECO:0000313" key="3">
    <source>
        <dbReference type="EMBL" id="AQU87518.1"/>
    </source>
</evidence>
<dbReference type="Pfam" id="PF00534">
    <property type="entry name" value="Glycos_transf_1"/>
    <property type="match status" value="1"/>
</dbReference>
<evidence type="ECO:0000259" key="2">
    <source>
        <dbReference type="Pfam" id="PF13439"/>
    </source>
</evidence>
<evidence type="ECO:0000313" key="6">
    <source>
        <dbReference type="Proteomes" id="UP000247512"/>
    </source>
</evidence>
<dbReference type="PANTHER" id="PTHR12526">
    <property type="entry name" value="GLYCOSYLTRANSFERASE"/>
    <property type="match status" value="1"/>
</dbReference>
<dbReference type="InterPro" id="IPR001296">
    <property type="entry name" value="Glyco_trans_1"/>
</dbReference>
<dbReference type="SUPFAM" id="SSF53756">
    <property type="entry name" value="UDP-Glycosyltransferase/glycogen phosphorylase"/>
    <property type="match status" value="1"/>
</dbReference>
<dbReference type="EMBL" id="NIRT01000031">
    <property type="protein sequence ID" value="PYD65430.1"/>
    <property type="molecule type" value="Genomic_DNA"/>
</dbReference>
<feature type="domain" description="Glycosyltransferase subfamily 4-like N-terminal" evidence="2">
    <location>
        <begin position="13"/>
        <end position="155"/>
    </location>
</feature>
<dbReference type="Proteomes" id="UP000189683">
    <property type="component" value="Chromosome"/>
</dbReference>
<dbReference type="RefSeq" id="WP_078525385.1">
    <property type="nucleotide sequence ID" value="NZ_CP019875.1"/>
</dbReference>
<protein>
    <submittedName>
        <fullName evidence="4">Glycosyltransferase</fullName>
    </submittedName>
</protein>